<sequence length="73" mass="7520">MELELELARAVLLGVAWVRGPKDDEEQNAAHAPSGGSVVGFVALPEAFSGNSIISPWPFCASSPSVSGLPKDG</sequence>
<reference evidence="1" key="1">
    <citation type="submission" date="2023-06" db="EMBL/GenBank/DDBJ databases">
        <title>Conoideocrella luteorostrata (Hypocreales: Clavicipitaceae), a potential biocontrol fungus for elongate hemlock scale in United States Christmas tree production areas.</title>
        <authorList>
            <person name="Barrett H."/>
            <person name="Lovett B."/>
            <person name="Macias A.M."/>
            <person name="Stajich J.E."/>
            <person name="Kasson M.T."/>
        </authorList>
    </citation>
    <scope>NUCLEOTIDE SEQUENCE</scope>
    <source>
        <strain evidence="1">ARSEF 14590</strain>
    </source>
</reference>
<dbReference type="Proteomes" id="UP001251528">
    <property type="component" value="Unassembled WGS sequence"/>
</dbReference>
<proteinExistence type="predicted"/>
<evidence type="ECO:0000313" key="1">
    <source>
        <dbReference type="EMBL" id="KAK2593415.1"/>
    </source>
</evidence>
<protein>
    <submittedName>
        <fullName evidence="1">Uncharacterized protein</fullName>
    </submittedName>
</protein>
<gene>
    <name evidence="1" type="ORF">QQS21_008866</name>
</gene>
<keyword evidence="2" id="KW-1185">Reference proteome</keyword>
<accession>A0AAJ0FYA8</accession>
<dbReference type="AlphaFoldDB" id="A0AAJ0FYA8"/>
<comment type="caution">
    <text evidence="1">The sequence shown here is derived from an EMBL/GenBank/DDBJ whole genome shotgun (WGS) entry which is preliminary data.</text>
</comment>
<evidence type="ECO:0000313" key="2">
    <source>
        <dbReference type="Proteomes" id="UP001251528"/>
    </source>
</evidence>
<organism evidence="1 2">
    <name type="scientific">Conoideocrella luteorostrata</name>
    <dbReference type="NCBI Taxonomy" id="1105319"/>
    <lineage>
        <taxon>Eukaryota</taxon>
        <taxon>Fungi</taxon>
        <taxon>Dikarya</taxon>
        <taxon>Ascomycota</taxon>
        <taxon>Pezizomycotina</taxon>
        <taxon>Sordariomycetes</taxon>
        <taxon>Hypocreomycetidae</taxon>
        <taxon>Hypocreales</taxon>
        <taxon>Clavicipitaceae</taxon>
        <taxon>Conoideocrella</taxon>
    </lineage>
</organism>
<name>A0AAJ0FYA8_9HYPO</name>
<dbReference type="EMBL" id="JASWJB010000212">
    <property type="protein sequence ID" value="KAK2593415.1"/>
    <property type="molecule type" value="Genomic_DNA"/>
</dbReference>